<evidence type="ECO:0000256" key="1">
    <source>
        <dbReference type="SAM" id="Coils"/>
    </source>
</evidence>
<feature type="coiled-coil region" evidence="1">
    <location>
        <begin position="232"/>
        <end position="259"/>
    </location>
</feature>
<accession>A0A812I4Y4</accession>
<feature type="region of interest" description="Disordered" evidence="2">
    <location>
        <begin position="100"/>
        <end position="129"/>
    </location>
</feature>
<comment type="caution">
    <text evidence="3">The sequence shown here is derived from an EMBL/GenBank/DDBJ whole genome shotgun (WGS) entry which is preliminary data.</text>
</comment>
<dbReference type="Proteomes" id="UP000604046">
    <property type="component" value="Unassembled WGS sequence"/>
</dbReference>
<dbReference type="OrthoDB" id="49605at2759"/>
<reference evidence="3" key="1">
    <citation type="submission" date="2021-02" db="EMBL/GenBank/DDBJ databases">
        <authorList>
            <person name="Dougan E. K."/>
            <person name="Rhodes N."/>
            <person name="Thang M."/>
            <person name="Chan C."/>
        </authorList>
    </citation>
    <scope>NUCLEOTIDE SEQUENCE</scope>
</reference>
<evidence type="ECO:0000256" key="2">
    <source>
        <dbReference type="SAM" id="MobiDB-lite"/>
    </source>
</evidence>
<proteinExistence type="predicted"/>
<name>A0A812I4Y4_9DINO</name>
<sequence length="523" mass="56826">MATLQQTCVDRLQPSSGYGRISEAQASSVRLPVNPLPVDAMNSIQAQSDQTVKRVATLESTMAEVTRRLDDWTEVTRGGIADLRAEIGAVKLEQRFSQTLRNAPGDVQSSSRQATGPGGTPLEGGKQEGLIGEDLKQRLEVYEKKLSAIQSEHMFDATSMRERLEAALRESDNQTSRADELQALVKEEQGRRALLFVRLEAVEASVQDLRTNQRDIASANEVTERVLKGEFKKEASDLLEQLDVRLKALEDRSPNAEDTIKATADRSNNAAELGEMRSSLVSSTNDILRLAKEVATIREEHDQAIGDLGSLTERVAKSAIAGIQRSEERMAADLSGKRADFERVVAQQREHLEREAQAVIAEVKNLASGTASGSCSRGAVEEASNGRVEVALRRIDALARELRAEASAQAEASEARVASVEATFGSDLKRLRGMLSTCVSQLEAMQVELSQLVLARVEPRVASLEAKMGPQVEDLTASTDTGLSRSVAETSSTDGVHAKWMGSLSKVKPSWLAPPAERTILTK</sequence>
<keyword evidence="4" id="KW-1185">Reference proteome</keyword>
<feature type="coiled-coil region" evidence="1">
    <location>
        <begin position="132"/>
        <end position="184"/>
    </location>
</feature>
<evidence type="ECO:0000313" key="4">
    <source>
        <dbReference type="Proteomes" id="UP000604046"/>
    </source>
</evidence>
<dbReference type="EMBL" id="CAJNDS010000152">
    <property type="protein sequence ID" value="CAE6970942.1"/>
    <property type="molecule type" value="Genomic_DNA"/>
</dbReference>
<dbReference type="AlphaFoldDB" id="A0A812I4Y4"/>
<organism evidence="3 4">
    <name type="scientific">Symbiodinium natans</name>
    <dbReference type="NCBI Taxonomy" id="878477"/>
    <lineage>
        <taxon>Eukaryota</taxon>
        <taxon>Sar</taxon>
        <taxon>Alveolata</taxon>
        <taxon>Dinophyceae</taxon>
        <taxon>Suessiales</taxon>
        <taxon>Symbiodiniaceae</taxon>
        <taxon>Symbiodinium</taxon>
    </lineage>
</organism>
<feature type="compositionally biased region" description="Polar residues" evidence="2">
    <location>
        <begin position="100"/>
        <end position="114"/>
    </location>
</feature>
<protein>
    <submittedName>
        <fullName evidence="3">FACE1 protein</fullName>
    </submittedName>
</protein>
<gene>
    <name evidence="3" type="primary">FACE1</name>
    <name evidence="3" type="ORF">SNAT2548_LOCUS2539</name>
</gene>
<keyword evidence="1" id="KW-0175">Coiled coil</keyword>
<evidence type="ECO:0000313" key="3">
    <source>
        <dbReference type="EMBL" id="CAE6970942.1"/>
    </source>
</evidence>